<dbReference type="PANTHER" id="PTHR30619:SF7">
    <property type="entry name" value="BETA-LACTAMASE DOMAIN PROTEIN"/>
    <property type="match status" value="1"/>
</dbReference>
<dbReference type="KEGG" id="cia:BEN51_09055"/>
<keyword evidence="4" id="KW-1185">Reference proteome</keyword>
<evidence type="ECO:0000313" key="3">
    <source>
        <dbReference type="EMBL" id="ASW43625.1"/>
    </source>
</evidence>
<feature type="domain" description="Metallo-beta-lactamase" evidence="2">
    <location>
        <begin position="48"/>
        <end position="243"/>
    </location>
</feature>
<accession>A0A343JDL7</accession>
<dbReference type="InterPro" id="IPR001279">
    <property type="entry name" value="Metallo-B-lactamas"/>
</dbReference>
<dbReference type="SMART" id="SM00849">
    <property type="entry name" value="Lactamase_B"/>
    <property type="match status" value="1"/>
</dbReference>
<gene>
    <name evidence="3" type="ORF">BEN51_09055</name>
</gene>
<dbReference type="AlphaFoldDB" id="A0A343JDL7"/>
<protein>
    <submittedName>
        <fullName evidence="3">Competence protein</fullName>
    </submittedName>
</protein>
<dbReference type="Proteomes" id="UP000264883">
    <property type="component" value="Chromosome"/>
</dbReference>
<dbReference type="SUPFAM" id="SSF56281">
    <property type="entry name" value="Metallo-hydrolase/oxidoreductase"/>
    <property type="match status" value="1"/>
</dbReference>
<feature type="transmembrane region" description="Helical" evidence="1">
    <location>
        <begin position="7"/>
        <end position="26"/>
    </location>
</feature>
<dbReference type="InterPro" id="IPR036866">
    <property type="entry name" value="RibonucZ/Hydroxyglut_hydro"/>
</dbReference>
<reference evidence="3 4" key="1">
    <citation type="submission" date="2016-08" db="EMBL/GenBank/DDBJ databases">
        <title>Complete Genome Sequence Of The Indigo Reducing Clostridium isatidis DSM15098.</title>
        <authorList>
            <person name="Little G.T."/>
            <person name="Minton N.P."/>
        </authorList>
    </citation>
    <scope>NUCLEOTIDE SEQUENCE [LARGE SCALE GENOMIC DNA]</scope>
    <source>
        <strain evidence="3 4">DSM 15098</strain>
    </source>
</reference>
<evidence type="ECO:0000313" key="4">
    <source>
        <dbReference type="Proteomes" id="UP000264883"/>
    </source>
</evidence>
<proteinExistence type="predicted"/>
<dbReference type="Gene3D" id="3.60.15.10">
    <property type="entry name" value="Ribonuclease Z/Hydroxyacylglutathione hydrolase-like"/>
    <property type="match status" value="1"/>
</dbReference>
<organism evidence="3 4">
    <name type="scientific">Clostridium isatidis</name>
    <dbReference type="NCBI Taxonomy" id="182773"/>
    <lineage>
        <taxon>Bacteria</taxon>
        <taxon>Bacillati</taxon>
        <taxon>Bacillota</taxon>
        <taxon>Clostridia</taxon>
        <taxon>Eubacteriales</taxon>
        <taxon>Clostridiaceae</taxon>
        <taxon>Clostridium</taxon>
    </lineage>
</organism>
<evidence type="ECO:0000259" key="2">
    <source>
        <dbReference type="SMART" id="SM00849"/>
    </source>
</evidence>
<dbReference type="EMBL" id="CP016786">
    <property type="protein sequence ID" value="ASW43625.1"/>
    <property type="molecule type" value="Genomic_DNA"/>
</dbReference>
<dbReference type="CDD" id="cd07731">
    <property type="entry name" value="ComA-like_MBL-fold"/>
    <property type="match status" value="1"/>
</dbReference>
<dbReference type="Pfam" id="PF00753">
    <property type="entry name" value="Lactamase_B"/>
    <property type="match status" value="1"/>
</dbReference>
<keyword evidence="1" id="KW-1133">Transmembrane helix</keyword>
<dbReference type="InterPro" id="IPR035681">
    <property type="entry name" value="ComA-like_MBL"/>
</dbReference>
<dbReference type="RefSeq" id="WP_207652762.1">
    <property type="nucleotide sequence ID" value="NZ_CP016786.1"/>
</dbReference>
<dbReference type="PANTHER" id="PTHR30619">
    <property type="entry name" value="DNA INTERNALIZATION/COMPETENCE PROTEIN COMEC/REC2"/>
    <property type="match status" value="1"/>
</dbReference>
<evidence type="ECO:0000256" key="1">
    <source>
        <dbReference type="SAM" id="Phobius"/>
    </source>
</evidence>
<keyword evidence="1" id="KW-0812">Transmembrane</keyword>
<name>A0A343JDL7_9CLOT</name>
<dbReference type="InterPro" id="IPR052159">
    <property type="entry name" value="Competence_DNA_uptake"/>
</dbReference>
<keyword evidence="1" id="KW-0472">Membrane</keyword>
<sequence>MHKKYRFSIIITFIILFSVFLFSKIYSKKLIYDISSENMIVHFINVGQGDAILIQVNNKNMLIDAGPVDAKDKLFDYLSSLKIKHLDYVIATHPHEDHIGNMAYIIDKYNVLNFYAPKITNNTKPFETMIEALVRKDLKINVIKANTNSISLGNNTKTEVFSPISNSYEDINNYSPIIKITHGKISFLFTGDAEEIAEKEVICSGYNLKSDLLKIGHHGSSSSTSKEFFSKVNPKICVISVGKNNNYGHPTKDVLETIKNTKVLRTDINDTIVIISNGKSLKMIDAPKY</sequence>